<dbReference type="RefSeq" id="WP_270680609.1">
    <property type="nucleotide sequence ID" value="NZ_JAQFWP010000068.1"/>
</dbReference>
<dbReference type="Proteomes" id="UP001165685">
    <property type="component" value="Unassembled WGS sequence"/>
</dbReference>
<organism evidence="2 3">
    <name type="scientific">Nocardiopsis suaedae</name>
    <dbReference type="NCBI Taxonomy" id="3018444"/>
    <lineage>
        <taxon>Bacteria</taxon>
        <taxon>Bacillati</taxon>
        <taxon>Actinomycetota</taxon>
        <taxon>Actinomycetes</taxon>
        <taxon>Streptosporangiales</taxon>
        <taxon>Nocardiopsidaceae</taxon>
        <taxon>Nocardiopsis</taxon>
    </lineage>
</organism>
<protein>
    <submittedName>
        <fullName evidence="2">Uncharacterized protein</fullName>
    </submittedName>
</protein>
<dbReference type="EMBL" id="JAQFWP010000068">
    <property type="protein sequence ID" value="MDA2807991.1"/>
    <property type="molecule type" value="Genomic_DNA"/>
</dbReference>
<feature type="compositionally biased region" description="Polar residues" evidence="1">
    <location>
        <begin position="92"/>
        <end position="102"/>
    </location>
</feature>
<keyword evidence="3" id="KW-1185">Reference proteome</keyword>
<reference evidence="2" key="1">
    <citation type="submission" date="2023-01" db="EMBL/GenBank/DDBJ databases">
        <title>Draft genome sequence of Nocardiopsis sp. LSu2-4 isolated from halophytes.</title>
        <authorList>
            <person name="Duangmal K."/>
            <person name="Chantavorakit T."/>
        </authorList>
    </citation>
    <scope>NUCLEOTIDE SEQUENCE</scope>
    <source>
        <strain evidence="2">LSu2-4</strain>
    </source>
</reference>
<evidence type="ECO:0000313" key="2">
    <source>
        <dbReference type="EMBL" id="MDA2807991.1"/>
    </source>
</evidence>
<feature type="region of interest" description="Disordered" evidence="1">
    <location>
        <begin position="89"/>
        <end position="115"/>
    </location>
</feature>
<accession>A0ABT4TTG4</accession>
<evidence type="ECO:0000313" key="3">
    <source>
        <dbReference type="Proteomes" id="UP001165685"/>
    </source>
</evidence>
<name>A0ABT4TTG4_9ACTN</name>
<proteinExistence type="predicted"/>
<sequence length="339" mass="36163">MGTGGEGRSEDCGRMPATWQSRAVSGLRILLKAGAAVGGKVSDAIRWAIGFAKRAPWKTLAAAVFTVVLGPLLVGVALELLKPVVGPDEGGTTASPSPSTEGGSAPNGDGTPPVEVLSVEVSHSEEGDLWASPEPIRLDESELAELDRLKAEDRQAYAQRMRAYGAGEVGQENIRVILRGARPEGARIMQMRAERECGPPDSGTLFYSPDAGLDPVESAYFDLDSPDPVAQRVDEFNEPVGEFFAGDTYQLEQGEEVVFDIIGATQNRACEFTIGLDVLADGDRSTVSIDDEGMPFRVSGRAPADAYEAAYVGGVVVDGAWHRVDEEIVEYDPWAGYDE</sequence>
<evidence type="ECO:0000256" key="1">
    <source>
        <dbReference type="SAM" id="MobiDB-lite"/>
    </source>
</evidence>
<comment type="caution">
    <text evidence="2">The sequence shown here is derived from an EMBL/GenBank/DDBJ whole genome shotgun (WGS) entry which is preliminary data.</text>
</comment>
<gene>
    <name evidence="2" type="ORF">O4U47_25995</name>
</gene>